<dbReference type="Gene3D" id="1.10.10.2120">
    <property type="match status" value="1"/>
</dbReference>
<sequence length="364" mass="39534">MTTTPLPHLTLTGTPYEKGLTHGRALAADIADNIALYTRRLHDDAGLGDDEIRARAEVFLEVFTKADPDYRAMMDGIAEGSRQPLTTIAWLNARYEVLYSAWSAAGVAHDIDECTSFGILRDAATDGRQRIGQNWDWFPDVRCALLRVEEEGRTILGFTEAGIAGIKIGVNDAGIALCVNGLTSDSDDWTRAGIPFHLRTWRALHSDTVDEAVGHLTTGLSDKTVSNSANFMVGGPEAVADIELSPVAANRIDCHGVLVHANHFTDPASLGVTETWRHWPPTTYDRNDRLTELLGTGPVDPAGIGERLRDHVNGANALCRHPIATQAPHERIHTALSVVIDVDTRELAYTAGPPCESEYTTVAL</sequence>
<name>A0A841FC42_9ACTN</name>
<dbReference type="AlphaFoldDB" id="A0A841FC42"/>
<keyword evidence="2" id="KW-0012">Acyltransferase</keyword>
<gene>
    <name evidence="2" type="ORF">HNR73_001686</name>
</gene>
<dbReference type="InterPro" id="IPR047794">
    <property type="entry name" value="C45_proenzyme-like"/>
</dbReference>
<dbReference type="Proteomes" id="UP000548476">
    <property type="component" value="Unassembled WGS sequence"/>
</dbReference>
<dbReference type="PANTHER" id="PTHR34180">
    <property type="entry name" value="PEPTIDASE C45"/>
    <property type="match status" value="1"/>
</dbReference>
<proteinExistence type="predicted"/>
<feature type="domain" description="Peptidase C45 hydrolase" evidence="1">
    <location>
        <begin position="127"/>
        <end position="337"/>
    </location>
</feature>
<dbReference type="RefSeq" id="WP_184786694.1">
    <property type="nucleotide sequence ID" value="NZ_BONT01000013.1"/>
</dbReference>
<dbReference type="InterPro" id="IPR047801">
    <property type="entry name" value="Peptidase_C45"/>
</dbReference>
<dbReference type="CDD" id="cd01901">
    <property type="entry name" value="Ntn_hydrolase"/>
    <property type="match status" value="1"/>
</dbReference>
<organism evidence="2 3">
    <name type="scientific">Phytomonospora endophytica</name>
    <dbReference type="NCBI Taxonomy" id="714109"/>
    <lineage>
        <taxon>Bacteria</taxon>
        <taxon>Bacillati</taxon>
        <taxon>Actinomycetota</taxon>
        <taxon>Actinomycetes</taxon>
        <taxon>Micromonosporales</taxon>
        <taxon>Micromonosporaceae</taxon>
        <taxon>Phytomonospora</taxon>
    </lineage>
</organism>
<dbReference type="PANTHER" id="PTHR34180:SF1">
    <property type="entry name" value="BETA-ALANYL-DOPAMINE_CARCININE HYDROLASE"/>
    <property type="match status" value="1"/>
</dbReference>
<dbReference type="InterPro" id="IPR005079">
    <property type="entry name" value="Peptidase_C45_hydrolase"/>
</dbReference>
<dbReference type="GO" id="GO:0016746">
    <property type="term" value="F:acyltransferase activity"/>
    <property type="evidence" value="ECO:0007669"/>
    <property type="project" value="UniProtKB-KW"/>
</dbReference>
<keyword evidence="3" id="KW-1185">Reference proteome</keyword>
<dbReference type="Gene3D" id="3.60.60.10">
    <property type="entry name" value="Penicillin V Acylase, Chain A"/>
    <property type="match status" value="1"/>
</dbReference>
<protein>
    <submittedName>
        <fullName evidence="2">Isopenicillin-N N-acyltransferase-like protein</fullName>
    </submittedName>
</protein>
<reference evidence="2 3" key="1">
    <citation type="submission" date="2020-08" db="EMBL/GenBank/DDBJ databases">
        <title>Genomic Encyclopedia of Type Strains, Phase IV (KMG-IV): sequencing the most valuable type-strain genomes for metagenomic binning, comparative biology and taxonomic classification.</title>
        <authorList>
            <person name="Goeker M."/>
        </authorList>
    </citation>
    <scope>NUCLEOTIDE SEQUENCE [LARGE SCALE GENOMIC DNA]</scope>
    <source>
        <strain evidence="2 3">YIM 65646</strain>
    </source>
</reference>
<keyword evidence="2" id="KW-0808">Transferase</keyword>
<dbReference type="EMBL" id="JACHGT010000003">
    <property type="protein sequence ID" value="MBB6033836.1"/>
    <property type="molecule type" value="Genomic_DNA"/>
</dbReference>
<dbReference type="Pfam" id="PF03417">
    <property type="entry name" value="AAT"/>
    <property type="match status" value="1"/>
</dbReference>
<comment type="caution">
    <text evidence="2">The sequence shown here is derived from an EMBL/GenBank/DDBJ whole genome shotgun (WGS) entry which is preliminary data.</text>
</comment>
<evidence type="ECO:0000259" key="1">
    <source>
        <dbReference type="Pfam" id="PF03417"/>
    </source>
</evidence>
<evidence type="ECO:0000313" key="2">
    <source>
        <dbReference type="EMBL" id="MBB6033836.1"/>
    </source>
</evidence>
<accession>A0A841FC42</accession>
<dbReference type="NCBIfam" id="NF040521">
    <property type="entry name" value="C45_proenzyme"/>
    <property type="match status" value="1"/>
</dbReference>
<evidence type="ECO:0000313" key="3">
    <source>
        <dbReference type="Proteomes" id="UP000548476"/>
    </source>
</evidence>